<keyword evidence="1" id="KW-0812">Transmembrane</keyword>
<dbReference type="AlphaFoldDB" id="A0A8H6AHC3"/>
<feature type="transmembrane region" description="Helical" evidence="1">
    <location>
        <begin position="12"/>
        <end position="29"/>
    </location>
</feature>
<sequence length="74" mass="7920">MFPSGRGFSATFGFVIAALVMVVLIQLLATRERYAEKGTADVETTSTEDRMISATKYTDPIKSTPKAAVSTVSS</sequence>
<accession>A0A8H6AHC3</accession>
<keyword evidence="3" id="KW-1185">Reference proteome</keyword>
<keyword evidence="1" id="KW-0472">Membrane</keyword>
<keyword evidence="1" id="KW-1133">Transmembrane helix</keyword>
<protein>
    <submittedName>
        <fullName evidence="2">Uncharacterized protein</fullName>
    </submittedName>
</protein>
<evidence type="ECO:0000256" key="1">
    <source>
        <dbReference type="SAM" id="Phobius"/>
    </source>
</evidence>
<reference evidence="2 3" key="1">
    <citation type="submission" date="2019-04" db="EMBL/GenBank/DDBJ databases">
        <title>Aspergillus burnettii sp. nov., novel species from soil in southeast Queensland.</title>
        <authorList>
            <person name="Gilchrist C.L.M."/>
            <person name="Pitt J.I."/>
            <person name="Lange L."/>
            <person name="Lacey H.J."/>
            <person name="Vuong D."/>
            <person name="Midgley D.J."/>
            <person name="Greenfield P."/>
            <person name="Bradbury M."/>
            <person name="Lacey E."/>
            <person name="Busk P.K."/>
            <person name="Pilgaard B."/>
            <person name="Chooi Y.H."/>
            <person name="Piggott A.M."/>
        </authorList>
    </citation>
    <scope>NUCLEOTIDE SEQUENCE [LARGE SCALE GENOMIC DNA]</scope>
    <source>
        <strain evidence="2 3">FRR 5400</strain>
    </source>
</reference>
<dbReference type="Proteomes" id="UP000541154">
    <property type="component" value="Unassembled WGS sequence"/>
</dbReference>
<gene>
    <name evidence="2" type="ORF">ETB97_011463</name>
</gene>
<evidence type="ECO:0000313" key="3">
    <source>
        <dbReference type="Proteomes" id="UP000541154"/>
    </source>
</evidence>
<name>A0A8H6AHC3_PETAA</name>
<evidence type="ECO:0000313" key="2">
    <source>
        <dbReference type="EMBL" id="KAF5866578.1"/>
    </source>
</evidence>
<organism evidence="2 3">
    <name type="scientific">Petromyces alliaceus</name>
    <name type="common">Aspergillus alliaceus</name>
    <dbReference type="NCBI Taxonomy" id="209559"/>
    <lineage>
        <taxon>Eukaryota</taxon>
        <taxon>Fungi</taxon>
        <taxon>Dikarya</taxon>
        <taxon>Ascomycota</taxon>
        <taxon>Pezizomycotina</taxon>
        <taxon>Eurotiomycetes</taxon>
        <taxon>Eurotiomycetidae</taxon>
        <taxon>Eurotiales</taxon>
        <taxon>Aspergillaceae</taxon>
        <taxon>Aspergillus</taxon>
        <taxon>Aspergillus subgen. Circumdati</taxon>
    </lineage>
</organism>
<dbReference type="EMBL" id="SPNV01000007">
    <property type="protein sequence ID" value="KAF5866578.1"/>
    <property type="molecule type" value="Genomic_DNA"/>
</dbReference>
<comment type="caution">
    <text evidence="2">The sequence shown here is derived from an EMBL/GenBank/DDBJ whole genome shotgun (WGS) entry which is preliminary data.</text>
</comment>
<proteinExistence type="predicted"/>